<protein>
    <submittedName>
        <fullName evidence="3">Uncharacterized protein</fullName>
    </submittedName>
</protein>
<evidence type="ECO:0000313" key="3">
    <source>
        <dbReference type="WBParaSite" id="jg7924"/>
    </source>
</evidence>
<reference evidence="3" key="1">
    <citation type="submission" date="2022-11" db="UniProtKB">
        <authorList>
            <consortium name="WormBaseParasite"/>
        </authorList>
    </citation>
    <scope>IDENTIFICATION</scope>
</reference>
<evidence type="ECO:0000256" key="1">
    <source>
        <dbReference type="SAM" id="MobiDB-lite"/>
    </source>
</evidence>
<evidence type="ECO:0000313" key="2">
    <source>
        <dbReference type="Proteomes" id="UP000887574"/>
    </source>
</evidence>
<name>A0A915EL91_9BILA</name>
<sequence>MEEQAGGSCAGSIPLNTLQDNISEEALNAALADGGLGGAGSAPAIRECYNSSPEPDEESNQEDDLEQLIRLHAEDFARPSIGVQTDYDDNFPP</sequence>
<feature type="compositionally biased region" description="Acidic residues" evidence="1">
    <location>
        <begin position="54"/>
        <end position="64"/>
    </location>
</feature>
<proteinExistence type="predicted"/>
<feature type="region of interest" description="Disordered" evidence="1">
    <location>
        <begin position="41"/>
        <end position="64"/>
    </location>
</feature>
<dbReference type="AlphaFoldDB" id="A0A915EL91"/>
<dbReference type="WBParaSite" id="jg7924">
    <property type="protein sequence ID" value="jg7924"/>
    <property type="gene ID" value="jg7924"/>
</dbReference>
<dbReference type="Proteomes" id="UP000887574">
    <property type="component" value="Unplaced"/>
</dbReference>
<keyword evidence="2" id="KW-1185">Reference proteome</keyword>
<accession>A0A915EL91</accession>
<organism evidence="2 3">
    <name type="scientific">Ditylenchus dipsaci</name>
    <dbReference type="NCBI Taxonomy" id="166011"/>
    <lineage>
        <taxon>Eukaryota</taxon>
        <taxon>Metazoa</taxon>
        <taxon>Ecdysozoa</taxon>
        <taxon>Nematoda</taxon>
        <taxon>Chromadorea</taxon>
        <taxon>Rhabditida</taxon>
        <taxon>Tylenchina</taxon>
        <taxon>Tylenchomorpha</taxon>
        <taxon>Sphaerularioidea</taxon>
        <taxon>Anguinidae</taxon>
        <taxon>Anguininae</taxon>
        <taxon>Ditylenchus</taxon>
    </lineage>
</organism>